<comment type="similarity">
    <text evidence="4">Belongs to the ARPC2 family.</text>
</comment>
<comment type="function">
    <text evidence="16">TAFs are components of the transcription factor IID (TFIID) complex that is essential for mediating regulation of RNA polymerase transcription.</text>
</comment>
<proteinExistence type="inferred from homology"/>
<feature type="compositionally biased region" description="Low complexity" evidence="17">
    <location>
        <begin position="592"/>
        <end position="611"/>
    </location>
</feature>
<feature type="region of interest" description="Disordered" evidence="17">
    <location>
        <begin position="331"/>
        <end position="363"/>
    </location>
</feature>
<dbReference type="GO" id="GO:0005200">
    <property type="term" value="F:structural constituent of cytoskeleton"/>
    <property type="evidence" value="ECO:0007669"/>
    <property type="project" value="TreeGrafter"/>
</dbReference>
<evidence type="ECO:0000256" key="8">
    <source>
        <dbReference type="ARBA" id="ARBA00023159"/>
    </source>
</evidence>
<evidence type="ECO:0000256" key="4">
    <source>
        <dbReference type="ARBA" id="ARBA00007192"/>
    </source>
</evidence>
<protein>
    <recommendedName>
        <fullName evidence="14">Arp2/3 complex 34 kDa subunit</fullName>
    </recommendedName>
</protein>
<feature type="compositionally biased region" description="Acidic residues" evidence="17">
    <location>
        <begin position="335"/>
        <end position="349"/>
    </location>
</feature>
<evidence type="ECO:0000256" key="17">
    <source>
        <dbReference type="SAM" id="MobiDB-lite"/>
    </source>
</evidence>
<dbReference type="GO" id="GO:0006367">
    <property type="term" value="P:transcription initiation at RNA polymerase II promoter"/>
    <property type="evidence" value="ECO:0007669"/>
    <property type="project" value="InterPro"/>
</dbReference>
<dbReference type="Pfam" id="PF04045">
    <property type="entry name" value="P34-Arc"/>
    <property type="match status" value="1"/>
</dbReference>
<dbReference type="InterPro" id="IPR012438">
    <property type="entry name" value="DUF1639"/>
</dbReference>
<evidence type="ECO:0000256" key="3">
    <source>
        <dbReference type="ARBA" id="ARBA00004316"/>
    </source>
</evidence>
<dbReference type="InterPro" id="IPR034666">
    <property type="entry name" value="ARPC2/4"/>
</dbReference>
<evidence type="ECO:0000256" key="11">
    <source>
        <dbReference type="ARBA" id="ARBA00023212"/>
    </source>
</evidence>
<keyword evidence="20" id="KW-1185">Reference proteome</keyword>
<feature type="compositionally biased region" description="Basic and acidic residues" evidence="17">
    <location>
        <begin position="747"/>
        <end position="761"/>
    </location>
</feature>
<dbReference type="Gene3D" id="1.10.20.10">
    <property type="entry name" value="Histone, subunit A"/>
    <property type="match status" value="1"/>
</dbReference>
<dbReference type="SUPFAM" id="SSF47113">
    <property type="entry name" value="Histone-fold"/>
    <property type="match status" value="1"/>
</dbReference>
<evidence type="ECO:0000256" key="2">
    <source>
        <dbReference type="ARBA" id="ARBA00004245"/>
    </source>
</evidence>
<keyword evidence="13" id="KW-0966">Cell projection</keyword>
<comment type="subcellular location">
    <subcellularLocation>
        <location evidence="3">Cell projection</location>
    </subcellularLocation>
    <subcellularLocation>
        <location evidence="2">Cytoplasm</location>
        <location evidence="2">Cytoskeleton</location>
    </subcellularLocation>
    <subcellularLocation>
        <location evidence="1">Nucleus</location>
    </subcellularLocation>
</comment>
<comment type="similarity">
    <text evidence="5">Belongs to the TAF11 family.</text>
</comment>
<keyword evidence="6" id="KW-0963">Cytoplasm</keyword>
<dbReference type="GO" id="GO:0051015">
    <property type="term" value="F:actin filament binding"/>
    <property type="evidence" value="ECO:0007669"/>
    <property type="project" value="TreeGrafter"/>
</dbReference>
<feature type="compositionally biased region" description="Polar residues" evidence="17">
    <location>
        <begin position="687"/>
        <end position="711"/>
    </location>
</feature>
<evidence type="ECO:0000313" key="19">
    <source>
        <dbReference type="EMBL" id="KAK9223292.1"/>
    </source>
</evidence>
<dbReference type="GO" id="GO:0030041">
    <property type="term" value="P:actin filament polymerization"/>
    <property type="evidence" value="ECO:0007669"/>
    <property type="project" value="InterPro"/>
</dbReference>
<comment type="caution">
    <text evidence="19">The sequence shown here is derived from an EMBL/GenBank/DDBJ whole genome shotgun (WGS) entry which is preliminary data.</text>
</comment>
<evidence type="ECO:0000256" key="15">
    <source>
        <dbReference type="ARBA" id="ARBA00056923"/>
    </source>
</evidence>
<keyword evidence="7" id="KW-0805">Transcription regulation</keyword>
<dbReference type="PANTHER" id="PTHR12058">
    <property type="entry name" value="ARP2/3 COMPLEX 34 KDA SUBUNIT"/>
    <property type="match status" value="1"/>
</dbReference>
<evidence type="ECO:0000256" key="14">
    <source>
        <dbReference type="ARBA" id="ARBA00029755"/>
    </source>
</evidence>
<evidence type="ECO:0000259" key="18">
    <source>
        <dbReference type="Pfam" id="PF04719"/>
    </source>
</evidence>
<dbReference type="SUPFAM" id="SSF69645">
    <property type="entry name" value="Arp2/3 complex subunits"/>
    <property type="match status" value="2"/>
</dbReference>
<dbReference type="GO" id="GO:0005634">
    <property type="term" value="C:nucleus"/>
    <property type="evidence" value="ECO:0007669"/>
    <property type="project" value="UniProtKB-SubCell"/>
</dbReference>
<dbReference type="PANTHER" id="PTHR12058:SF0">
    <property type="entry name" value="ACTIN-RELATED PROTEIN 2_3 COMPLEX SUBUNIT 2"/>
    <property type="match status" value="1"/>
</dbReference>
<dbReference type="Proteomes" id="UP001428341">
    <property type="component" value="Unassembled WGS sequence"/>
</dbReference>
<feature type="domain" description="TAFII28-like protein" evidence="18">
    <location>
        <begin position="432"/>
        <end position="517"/>
    </location>
</feature>
<dbReference type="Gene3D" id="3.30.1460.20">
    <property type="match status" value="2"/>
</dbReference>
<gene>
    <name evidence="19" type="ORF">WN944_011734</name>
</gene>
<keyword evidence="9" id="KW-0804">Transcription</keyword>
<evidence type="ECO:0000256" key="5">
    <source>
        <dbReference type="ARBA" id="ARBA00009788"/>
    </source>
</evidence>
<feature type="region of interest" description="Disordered" evidence="17">
    <location>
        <begin position="528"/>
        <end position="625"/>
    </location>
</feature>
<accession>A0AAP0N068</accession>
<dbReference type="Pfam" id="PF04719">
    <property type="entry name" value="TAFII28"/>
    <property type="match status" value="1"/>
</dbReference>
<keyword evidence="10" id="KW-0009">Actin-binding</keyword>
<dbReference type="GO" id="GO:0042995">
    <property type="term" value="C:cell projection"/>
    <property type="evidence" value="ECO:0007669"/>
    <property type="project" value="UniProtKB-SubCell"/>
</dbReference>
<dbReference type="Pfam" id="PF07797">
    <property type="entry name" value="DUF1639"/>
    <property type="match status" value="1"/>
</dbReference>
<keyword evidence="11" id="KW-0206">Cytoskeleton</keyword>
<feature type="compositionally biased region" description="Basic residues" evidence="17">
    <location>
        <begin position="881"/>
        <end position="891"/>
    </location>
</feature>
<dbReference type="GO" id="GO:0046982">
    <property type="term" value="F:protein heterodimerization activity"/>
    <property type="evidence" value="ECO:0007669"/>
    <property type="project" value="InterPro"/>
</dbReference>
<evidence type="ECO:0000256" key="16">
    <source>
        <dbReference type="ARBA" id="ARBA00058775"/>
    </source>
</evidence>
<feature type="compositionally biased region" description="Low complexity" evidence="17">
    <location>
        <begin position="653"/>
        <end position="663"/>
    </location>
</feature>
<feature type="compositionally biased region" description="Polar residues" evidence="17">
    <location>
        <begin position="560"/>
        <end position="571"/>
    </location>
</feature>
<name>A0AAP0N068_9ROSI</name>
<feature type="compositionally biased region" description="Pro residues" evidence="17">
    <location>
        <begin position="675"/>
        <end position="684"/>
    </location>
</feature>
<dbReference type="InterPro" id="IPR007188">
    <property type="entry name" value="ARPC2"/>
</dbReference>
<keyword evidence="12" id="KW-0539">Nucleus</keyword>
<evidence type="ECO:0000256" key="13">
    <source>
        <dbReference type="ARBA" id="ARBA00023273"/>
    </source>
</evidence>
<evidence type="ECO:0000256" key="7">
    <source>
        <dbReference type="ARBA" id="ARBA00023015"/>
    </source>
</evidence>
<feature type="region of interest" description="Disordered" evidence="17">
    <location>
        <begin position="653"/>
        <end position="783"/>
    </location>
</feature>
<dbReference type="FunFam" id="3.30.1460.20:FF:000006">
    <property type="entry name" value="Arp2/3 complex 34 kDa subunit"/>
    <property type="match status" value="1"/>
</dbReference>
<feature type="compositionally biased region" description="Polar residues" evidence="17">
    <location>
        <begin position="762"/>
        <end position="780"/>
    </location>
</feature>
<evidence type="ECO:0000256" key="10">
    <source>
        <dbReference type="ARBA" id="ARBA00023203"/>
    </source>
</evidence>
<keyword evidence="8" id="KW-0010">Activator</keyword>
<dbReference type="InterPro" id="IPR009072">
    <property type="entry name" value="Histone-fold"/>
</dbReference>
<dbReference type="GO" id="GO:0005885">
    <property type="term" value="C:Arp2/3 protein complex"/>
    <property type="evidence" value="ECO:0007669"/>
    <property type="project" value="InterPro"/>
</dbReference>
<organism evidence="19 20">
    <name type="scientific">Citrus x changshan-huyou</name>
    <dbReference type="NCBI Taxonomy" id="2935761"/>
    <lineage>
        <taxon>Eukaryota</taxon>
        <taxon>Viridiplantae</taxon>
        <taxon>Streptophyta</taxon>
        <taxon>Embryophyta</taxon>
        <taxon>Tracheophyta</taxon>
        <taxon>Spermatophyta</taxon>
        <taxon>Magnoliopsida</taxon>
        <taxon>eudicotyledons</taxon>
        <taxon>Gunneridae</taxon>
        <taxon>Pentapetalae</taxon>
        <taxon>rosids</taxon>
        <taxon>malvids</taxon>
        <taxon>Sapindales</taxon>
        <taxon>Rutaceae</taxon>
        <taxon>Aurantioideae</taxon>
        <taxon>Citrus</taxon>
    </lineage>
</organism>
<evidence type="ECO:0000313" key="20">
    <source>
        <dbReference type="Proteomes" id="UP001428341"/>
    </source>
</evidence>
<dbReference type="AlphaFoldDB" id="A0AAP0N068"/>
<comment type="function">
    <text evidence="15">Functions as actin-binding component of the Arp2/3 complex which is involved in regulation of actin polymerization and together with an activating nucleation-promoting factor (NPF) mediates the formation of branched actin networks. Seems to contact the mother actin filament. Arp2/3 complex plays a critical role in the control of cell morphogenesis via the modulation of cell polarity development.</text>
</comment>
<dbReference type="CDD" id="cd08048">
    <property type="entry name" value="HFD_TAF11"/>
    <property type="match status" value="1"/>
</dbReference>
<evidence type="ECO:0000256" key="6">
    <source>
        <dbReference type="ARBA" id="ARBA00022490"/>
    </source>
</evidence>
<evidence type="ECO:0000256" key="9">
    <source>
        <dbReference type="ARBA" id="ARBA00023163"/>
    </source>
</evidence>
<dbReference type="InterPro" id="IPR006809">
    <property type="entry name" value="TAFII28_dom"/>
</dbReference>
<sequence length="902" mass="99532">MLLLQSHSRFLLEALLNRVQNVDKATEVDYHWVEFDDVRYHVQVTMKNPHIVLLSVSLPVPPPETIFIGGLPFGAIEAIKAAYGNVVQILDPPRDGFNLTLKLNLSKLPPNEENKHALLVKIASVREVVLGAPLRVVLKHLASKTVASDIDQLLALVHRPKESFFLIPQAEKVTVVFPMRFNDSIDTVLATSFLQEFVEARRTAGLNNAPLCMWSSSPPLELKGVPSETLSANAGFVTFDVGSCKTRRREVKEIYEQQIFQTAGWATTSPSDTRIKKFLITVGVIQLGPGQIGVNPSPSTGFGFLETLGSRSIKKLHRMVLVQRMKQSKDPFEAALEESPGDSPDELEIETQPQTGTAAGSATAAVTGELEDEFDNLESQAPMSVSAGPAAKMTMSKNKDEYDEEDDENVDVELGKFPSSSDPAKMAKMQAILNQFTEDQMNRYESFRRSALQKSNMRRLLVSITGSQKISLPMTIVVCGIAKMFVGELVETARMVMTERNESGPIRPCHIREAYRRLKLEGKVPKRSVPRYQRVSPDYNPLSNNGSKSSFRCREEGENGTKTVLTTTNGIESGFRFRSPSKPPPPPPSQENNNTNHYNHSINNNNNTTTTASASPLSDHNKLSNGRGGDVLLQLQWGHKKRARLSRTEIRSLSVNDDSSSSSPFHRRAGSPFIDKPPPPPPHFHPSNATSTSTRPSNLRTKDSSGFINNRNIEDRPAAANGSPSRNAAGDSSRGVSRSAVGKRSPHSSEKLDKKIRKDENTTNGSITRADSAATTTPVRSEQETRAGAVAAVAAGTSNTVVSVSVSVAQKVNAEVIEWPKIYVALSRKEKEDDFLAMKGTKLPHRPKKRAKNIDRTLQYCFPGMWLSDLTKSRYEVREKKSVKKQKRRGLKGMESMESDSE</sequence>
<dbReference type="FunFam" id="1.10.20.10:FF:000055">
    <property type="entry name" value="Transcription initiation factor TFIID subunit 11"/>
    <property type="match status" value="1"/>
</dbReference>
<feature type="compositionally biased region" description="Polar residues" evidence="17">
    <location>
        <begin position="541"/>
        <end position="550"/>
    </location>
</feature>
<evidence type="ECO:0000256" key="12">
    <source>
        <dbReference type="ARBA" id="ARBA00023242"/>
    </source>
</evidence>
<evidence type="ECO:0000256" key="1">
    <source>
        <dbReference type="ARBA" id="ARBA00004123"/>
    </source>
</evidence>
<reference evidence="19 20" key="1">
    <citation type="submission" date="2024-05" db="EMBL/GenBank/DDBJ databases">
        <title>Haplotype-resolved chromosome-level genome assembly of Huyou (Citrus changshanensis).</title>
        <authorList>
            <person name="Miao C."/>
            <person name="Chen W."/>
            <person name="Wu Y."/>
            <person name="Wang L."/>
            <person name="Zhao S."/>
            <person name="Grierson D."/>
            <person name="Xu C."/>
            <person name="Chen K."/>
        </authorList>
    </citation>
    <scope>NUCLEOTIDE SEQUENCE [LARGE SCALE GENOMIC DNA]</scope>
    <source>
        <strain evidence="19">01-14</strain>
        <tissue evidence="19">Leaf</tissue>
    </source>
</reference>
<dbReference type="EMBL" id="JBCGBO010000002">
    <property type="protein sequence ID" value="KAK9223292.1"/>
    <property type="molecule type" value="Genomic_DNA"/>
</dbReference>
<feature type="region of interest" description="Disordered" evidence="17">
    <location>
        <begin position="878"/>
        <end position="902"/>
    </location>
</feature>
<dbReference type="GO" id="GO:0034314">
    <property type="term" value="P:Arp2/3 complex-mediated actin nucleation"/>
    <property type="evidence" value="ECO:0007669"/>
    <property type="project" value="InterPro"/>
</dbReference>